<dbReference type="EMBL" id="FNCV01000007">
    <property type="protein sequence ID" value="SDH44733.1"/>
    <property type="molecule type" value="Genomic_DNA"/>
</dbReference>
<dbReference type="SMART" id="SM00304">
    <property type="entry name" value="HAMP"/>
    <property type="match status" value="1"/>
</dbReference>
<accession>A0A1G8CHM3</accession>
<evidence type="ECO:0000256" key="3">
    <source>
        <dbReference type="ARBA" id="ARBA00023224"/>
    </source>
</evidence>
<evidence type="ECO:0000313" key="10">
    <source>
        <dbReference type="EMBL" id="SDH44733.1"/>
    </source>
</evidence>
<evidence type="ECO:0000256" key="2">
    <source>
        <dbReference type="ARBA" id="ARBA00022519"/>
    </source>
</evidence>
<gene>
    <name evidence="10" type="ORF">SAMN05421742_1071</name>
</gene>
<evidence type="ECO:0000256" key="4">
    <source>
        <dbReference type="ARBA" id="ARBA00029447"/>
    </source>
</evidence>
<dbReference type="PANTHER" id="PTHR32089:SF112">
    <property type="entry name" value="LYSOZYME-LIKE PROTEIN-RELATED"/>
    <property type="match status" value="1"/>
</dbReference>
<dbReference type="AlphaFoldDB" id="A0A1G8CHM3"/>
<dbReference type="PRINTS" id="PR00260">
    <property type="entry name" value="CHEMTRNSDUCR"/>
</dbReference>
<sequence>MAFRLRINGRVYLGFGIVLLFLVVVSATSLWVFQSVSSRFSGYADAAILAVDSIQLDRDVARLDRRVTEYLDTPDPALAEELQANSAELAADLDELATVAKGQPQEVHVTSLQAALAAYQESLGPALELAAERDEVVLRRMVPAGAELITKAEQHMTQAQAGDSLIRLAHAAALAGEIHKAQAATVAFIRSRSEEHFNLVWEHLLQAEDHLYDLTDELDAAGRSDDAMIDLYDGYVNELNTLSGLLGQLTSREQELADYGDLIVGAAEAVVDGSLKQAAAIRAETRRELDNAFLVVSGVGGVSLVLGLLAAFLIARGMVGPLEAMTAALKRLAGGDHEAEIPAKERTDEIGDMAAAAQVFKDNAIEVERLHAAEEAQRLRVEQERRRAVRQMADELEQSMGGMIKGIGEAASDMQGVARSMAENAVDTVGRADSVAQSTGEAAASVETVASAAEELSASIGEIGQQVSLSTQIARDAVSRAGQATQEVRGLLDQANRIGEVVKLITDIAEQTNLLALNATIEAARAGDAGKGFAVVAGEVKNLATQTGKATDEISEQIEAVQTASASAAQSIEDIAQVINRIDEIAQAISAAVEEQGAATREIADSTQRASGSTHTVSDHIGGVRGAAQETGEGAEKVLSAAGQLGVQANNLRSRLNDLVSTLRAN</sequence>
<feature type="domain" description="T-SNARE coiled-coil homology" evidence="8">
    <location>
        <begin position="562"/>
        <end position="624"/>
    </location>
</feature>
<evidence type="ECO:0000256" key="6">
    <source>
        <dbReference type="SAM" id="Phobius"/>
    </source>
</evidence>
<reference evidence="11" key="1">
    <citation type="submission" date="2016-10" db="EMBL/GenBank/DDBJ databases">
        <authorList>
            <person name="Varghese N."/>
            <person name="Submissions S."/>
        </authorList>
    </citation>
    <scope>NUCLEOTIDE SEQUENCE [LARGE SCALE GENOMIC DNA]</scope>
    <source>
        <strain evidence="11">930I</strain>
    </source>
</reference>
<dbReference type="InterPro" id="IPR004090">
    <property type="entry name" value="Chemotax_Me-accpt_rcpt"/>
</dbReference>
<keyword evidence="3 5" id="KW-0807">Transducer</keyword>
<dbReference type="Gene3D" id="6.10.340.10">
    <property type="match status" value="1"/>
</dbReference>
<protein>
    <submittedName>
        <fullName evidence="10">Methyl-accepting chemotaxis protein</fullName>
    </submittedName>
</protein>
<dbReference type="Pfam" id="PF00672">
    <property type="entry name" value="HAMP"/>
    <property type="match status" value="1"/>
</dbReference>
<keyword evidence="2" id="KW-0997">Cell inner membrane</keyword>
<feature type="domain" description="HAMP" evidence="9">
    <location>
        <begin position="316"/>
        <end position="369"/>
    </location>
</feature>
<proteinExistence type="inferred from homology"/>
<dbReference type="PANTHER" id="PTHR32089">
    <property type="entry name" value="METHYL-ACCEPTING CHEMOTAXIS PROTEIN MCPB"/>
    <property type="match status" value="1"/>
</dbReference>
<dbReference type="GO" id="GO:0004888">
    <property type="term" value="F:transmembrane signaling receptor activity"/>
    <property type="evidence" value="ECO:0007669"/>
    <property type="project" value="InterPro"/>
</dbReference>
<dbReference type="SMART" id="SM01358">
    <property type="entry name" value="HBM"/>
    <property type="match status" value="1"/>
</dbReference>
<dbReference type="InterPro" id="IPR032255">
    <property type="entry name" value="HBM"/>
</dbReference>
<dbReference type="CDD" id="cd06225">
    <property type="entry name" value="HAMP"/>
    <property type="match status" value="1"/>
</dbReference>
<dbReference type="STRING" id="83401.SAMN05421742_1071"/>
<dbReference type="Gene3D" id="1.10.287.950">
    <property type="entry name" value="Methyl-accepting chemotaxis protein"/>
    <property type="match status" value="1"/>
</dbReference>
<evidence type="ECO:0000259" key="9">
    <source>
        <dbReference type="PROSITE" id="PS50885"/>
    </source>
</evidence>
<dbReference type="GO" id="GO:0006935">
    <property type="term" value="P:chemotaxis"/>
    <property type="evidence" value="ECO:0007669"/>
    <property type="project" value="InterPro"/>
</dbReference>
<dbReference type="Pfam" id="PF00015">
    <property type="entry name" value="MCPsignal"/>
    <property type="match status" value="1"/>
</dbReference>
<feature type="domain" description="Methyl-accepting transducer" evidence="7">
    <location>
        <begin position="410"/>
        <end position="646"/>
    </location>
</feature>
<evidence type="ECO:0000259" key="7">
    <source>
        <dbReference type="PROSITE" id="PS50111"/>
    </source>
</evidence>
<dbReference type="PROSITE" id="PS50885">
    <property type="entry name" value="HAMP"/>
    <property type="match status" value="1"/>
</dbReference>
<keyword evidence="2" id="KW-1003">Cell membrane</keyword>
<dbReference type="Pfam" id="PF12729">
    <property type="entry name" value="4HB_MCP_1"/>
    <property type="match status" value="1"/>
</dbReference>
<dbReference type="InterPro" id="IPR024478">
    <property type="entry name" value="HlyB_4HB_MCP"/>
</dbReference>
<dbReference type="OrthoDB" id="3289104at2"/>
<keyword evidence="6" id="KW-0472">Membrane</keyword>
<evidence type="ECO:0000256" key="5">
    <source>
        <dbReference type="PROSITE-ProRule" id="PRU00284"/>
    </source>
</evidence>
<dbReference type="RefSeq" id="WP_092619778.1">
    <property type="nucleotide sequence ID" value="NZ_FNCV01000007.1"/>
</dbReference>
<feature type="transmembrane region" description="Helical" evidence="6">
    <location>
        <begin position="12"/>
        <end position="33"/>
    </location>
</feature>
<evidence type="ECO:0000259" key="8">
    <source>
        <dbReference type="PROSITE" id="PS50192"/>
    </source>
</evidence>
<dbReference type="GO" id="GO:0005886">
    <property type="term" value="C:plasma membrane"/>
    <property type="evidence" value="ECO:0007669"/>
    <property type="project" value="UniProtKB-SubCell"/>
</dbReference>
<dbReference type="Proteomes" id="UP000217076">
    <property type="component" value="Unassembled WGS sequence"/>
</dbReference>
<feature type="transmembrane region" description="Helical" evidence="6">
    <location>
        <begin position="292"/>
        <end position="315"/>
    </location>
</feature>
<dbReference type="SMART" id="SM00283">
    <property type="entry name" value="MA"/>
    <property type="match status" value="1"/>
</dbReference>
<keyword evidence="6" id="KW-0812">Transmembrane</keyword>
<dbReference type="InterPro" id="IPR000727">
    <property type="entry name" value="T_SNARE_dom"/>
</dbReference>
<dbReference type="InterPro" id="IPR004089">
    <property type="entry name" value="MCPsignal_dom"/>
</dbReference>
<dbReference type="SUPFAM" id="SSF58104">
    <property type="entry name" value="Methyl-accepting chemotaxis protein (MCP) signaling domain"/>
    <property type="match status" value="1"/>
</dbReference>
<dbReference type="PROSITE" id="PS50192">
    <property type="entry name" value="T_SNARE"/>
    <property type="match status" value="1"/>
</dbReference>
<comment type="subcellular location">
    <subcellularLocation>
        <location evidence="1">Cell inner membrane</location>
        <topology evidence="1">Multi-pass membrane protein</topology>
    </subcellularLocation>
</comment>
<dbReference type="PROSITE" id="PS50111">
    <property type="entry name" value="CHEMOTAXIS_TRANSDUC_2"/>
    <property type="match status" value="1"/>
</dbReference>
<evidence type="ECO:0000256" key="1">
    <source>
        <dbReference type="ARBA" id="ARBA00004429"/>
    </source>
</evidence>
<comment type="similarity">
    <text evidence="4">Belongs to the methyl-accepting chemotaxis (MCP) protein family.</text>
</comment>
<keyword evidence="6" id="KW-1133">Transmembrane helix</keyword>
<evidence type="ECO:0000313" key="11">
    <source>
        <dbReference type="Proteomes" id="UP000217076"/>
    </source>
</evidence>
<name>A0A1G8CHM3_9PROT</name>
<dbReference type="InterPro" id="IPR003660">
    <property type="entry name" value="HAMP_dom"/>
</dbReference>
<keyword evidence="11" id="KW-1185">Reference proteome</keyword>
<organism evidence="10 11">
    <name type="scientific">Roseospirillum parvum</name>
    <dbReference type="NCBI Taxonomy" id="83401"/>
    <lineage>
        <taxon>Bacteria</taxon>
        <taxon>Pseudomonadati</taxon>
        <taxon>Pseudomonadota</taxon>
        <taxon>Alphaproteobacteria</taxon>
        <taxon>Rhodospirillales</taxon>
        <taxon>Rhodospirillaceae</taxon>
        <taxon>Roseospirillum</taxon>
    </lineage>
</organism>
<dbReference type="GO" id="GO:0007165">
    <property type="term" value="P:signal transduction"/>
    <property type="evidence" value="ECO:0007669"/>
    <property type="project" value="UniProtKB-KW"/>
</dbReference>